<keyword evidence="2" id="KW-1185">Reference proteome</keyword>
<dbReference type="Proteomes" id="UP000076858">
    <property type="component" value="Unassembled WGS sequence"/>
</dbReference>
<sequence length="24" mass="2851">MTVQLIPTKLCGEMRITYFDKHIL</sequence>
<gene>
    <name evidence="1" type="ORF">APZ42_020674</name>
</gene>
<organism evidence="1 2">
    <name type="scientific">Daphnia magna</name>
    <dbReference type="NCBI Taxonomy" id="35525"/>
    <lineage>
        <taxon>Eukaryota</taxon>
        <taxon>Metazoa</taxon>
        <taxon>Ecdysozoa</taxon>
        <taxon>Arthropoda</taxon>
        <taxon>Crustacea</taxon>
        <taxon>Branchiopoda</taxon>
        <taxon>Diplostraca</taxon>
        <taxon>Cladocera</taxon>
        <taxon>Anomopoda</taxon>
        <taxon>Daphniidae</taxon>
        <taxon>Daphnia</taxon>
    </lineage>
</organism>
<dbReference type="EMBL" id="LRGB01001005">
    <property type="protein sequence ID" value="KZS14038.1"/>
    <property type="molecule type" value="Genomic_DNA"/>
</dbReference>
<reference evidence="1 2" key="1">
    <citation type="submission" date="2016-03" db="EMBL/GenBank/DDBJ databases">
        <title>EvidentialGene: Evidence-directed Construction of Genes on Genomes.</title>
        <authorList>
            <person name="Gilbert D.G."/>
            <person name="Choi J.-H."/>
            <person name="Mockaitis K."/>
            <person name="Colbourne J."/>
            <person name="Pfrender M."/>
        </authorList>
    </citation>
    <scope>NUCLEOTIDE SEQUENCE [LARGE SCALE GENOMIC DNA]</scope>
    <source>
        <strain evidence="1 2">Xinb3</strain>
        <tissue evidence="1">Complete organism</tissue>
    </source>
</reference>
<name>A0A164XAZ7_9CRUS</name>
<evidence type="ECO:0000313" key="1">
    <source>
        <dbReference type="EMBL" id="KZS14038.1"/>
    </source>
</evidence>
<accession>A0A164XAZ7</accession>
<dbReference type="AlphaFoldDB" id="A0A164XAZ7"/>
<evidence type="ECO:0000313" key="2">
    <source>
        <dbReference type="Proteomes" id="UP000076858"/>
    </source>
</evidence>
<protein>
    <submittedName>
        <fullName evidence="1">Uncharacterized protein</fullName>
    </submittedName>
</protein>
<proteinExistence type="predicted"/>
<comment type="caution">
    <text evidence="1">The sequence shown here is derived from an EMBL/GenBank/DDBJ whole genome shotgun (WGS) entry which is preliminary data.</text>
</comment>